<reference evidence="1" key="1">
    <citation type="journal article" name="BMC Genomics">
        <title>Long-read sequencing and de novo genome assembly of marine medaka (Oryzias melastigma).</title>
        <authorList>
            <person name="Liang P."/>
            <person name="Saqib H.S.A."/>
            <person name="Ni X."/>
            <person name="Shen Y."/>
        </authorList>
    </citation>
    <scope>NUCLEOTIDE SEQUENCE</scope>
    <source>
        <strain evidence="1">Bigg-433</strain>
    </source>
</reference>
<name>A0A834CU53_ORYME</name>
<gene>
    <name evidence="1" type="ORF">FQA47_009918</name>
</gene>
<dbReference type="AlphaFoldDB" id="A0A834CU53"/>
<protein>
    <submittedName>
        <fullName evidence="1">Uncharacterized protein</fullName>
    </submittedName>
</protein>
<accession>A0A834CU53</accession>
<dbReference type="EMBL" id="WKFB01000187">
    <property type="protein sequence ID" value="KAF6732495.1"/>
    <property type="molecule type" value="Genomic_DNA"/>
</dbReference>
<sequence>MHFPFFGWLQQQAQTKAVHGKVSLGVTLSISRFCHSLLILIEREKRRLWKWGRLRRRGASQQAKGSTDIHGNLQIYSAAIISINAERQWGPGEFRLKDHFKHSELSPFGENVTPIPAEHQLAEGRGTTRAHTAIYHNDSTNEKGLQCHSS</sequence>
<comment type="caution">
    <text evidence="1">The sequence shown here is derived from an EMBL/GenBank/DDBJ whole genome shotgun (WGS) entry which is preliminary data.</text>
</comment>
<proteinExistence type="predicted"/>
<evidence type="ECO:0000313" key="2">
    <source>
        <dbReference type="Proteomes" id="UP000646548"/>
    </source>
</evidence>
<organism evidence="1 2">
    <name type="scientific">Oryzias melastigma</name>
    <name type="common">Marine medaka</name>
    <dbReference type="NCBI Taxonomy" id="30732"/>
    <lineage>
        <taxon>Eukaryota</taxon>
        <taxon>Metazoa</taxon>
        <taxon>Chordata</taxon>
        <taxon>Craniata</taxon>
        <taxon>Vertebrata</taxon>
        <taxon>Euteleostomi</taxon>
        <taxon>Actinopterygii</taxon>
        <taxon>Neopterygii</taxon>
        <taxon>Teleostei</taxon>
        <taxon>Neoteleostei</taxon>
        <taxon>Acanthomorphata</taxon>
        <taxon>Ovalentaria</taxon>
        <taxon>Atherinomorphae</taxon>
        <taxon>Beloniformes</taxon>
        <taxon>Adrianichthyidae</taxon>
        <taxon>Oryziinae</taxon>
        <taxon>Oryzias</taxon>
    </lineage>
</organism>
<evidence type="ECO:0000313" key="1">
    <source>
        <dbReference type="EMBL" id="KAF6732495.1"/>
    </source>
</evidence>
<dbReference type="Proteomes" id="UP000646548">
    <property type="component" value="Unassembled WGS sequence"/>
</dbReference>